<protein>
    <submittedName>
        <fullName evidence="1">Uncharacterized protein</fullName>
    </submittedName>
</protein>
<accession>A0A9P0B6S1</accession>
<dbReference type="Proteomes" id="UP001154078">
    <property type="component" value="Chromosome 5"/>
</dbReference>
<organism evidence="1 2">
    <name type="scientific">Brassicogethes aeneus</name>
    <name type="common">Rape pollen beetle</name>
    <name type="synonym">Meligethes aeneus</name>
    <dbReference type="NCBI Taxonomy" id="1431903"/>
    <lineage>
        <taxon>Eukaryota</taxon>
        <taxon>Metazoa</taxon>
        <taxon>Ecdysozoa</taxon>
        <taxon>Arthropoda</taxon>
        <taxon>Hexapoda</taxon>
        <taxon>Insecta</taxon>
        <taxon>Pterygota</taxon>
        <taxon>Neoptera</taxon>
        <taxon>Endopterygota</taxon>
        <taxon>Coleoptera</taxon>
        <taxon>Polyphaga</taxon>
        <taxon>Cucujiformia</taxon>
        <taxon>Nitidulidae</taxon>
        <taxon>Meligethinae</taxon>
        <taxon>Brassicogethes</taxon>
    </lineage>
</organism>
<reference evidence="1" key="1">
    <citation type="submission" date="2021-12" db="EMBL/GenBank/DDBJ databases">
        <authorList>
            <person name="King R."/>
        </authorList>
    </citation>
    <scope>NUCLEOTIDE SEQUENCE</scope>
</reference>
<dbReference type="EMBL" id="OV121136">
    <property type="protein sequence ID" value="CAH0556551.1"/>
    <property type="molecule type" value="Genomic_DNA"/>
</dbReference>
<proteinExistence type="predicted"/>
<evidence type="ECO:0000313" key="2">
    <source>
        <dbReference type="Proteomes" id="UP001154078"/>
    </source>
</evidence>
<dbReference type="AlphaFoldDB" id="A0A9P0B6S1"/>
<name>A0A9P0B6S1_BRAAE</name>
<dbReference type="SUPFAM" id="SSF57903">
    <property type="entry name" value="FYVE/PHD zinc finger"/>
    <property type="match status" value="1"/>
</dbReference>
<keyword evidence="2" id="KW-1185">Reference proteome</keyword>
<gene>
    <name evidence="1" type="ORF">MELIAE_LOCUS7468</name>
</gene>
<dbReference type="InterPro" id="IPR013083">
    <property type="entry name" value="Znf_RING/FYVE/PHD"/>
</dbReference>
<evidence type="ECO:0000313" key="1">
    <source>
        <dbReference type="EMBL" id="CAH0556551.1"/>
    </source>
</evidence>
<dbReference type="OrthoDB" id="6784398at2759"/>
<dbReference type="InterPro" id="IPR011011">
    <property type="entry name" value="Znf_FYVE_PHD"/>
</dbReference>
<dbReference type="Gene3D" id="3.30.40.10">
    <property type="entry name" value="Zinc/RING finger domain, C3HC4 (zinc finger)"/>
    <property type="match status" value="1"/>
</dbReference>
<sequence length="144" mass="16752">MVQCTMCKKYFIHSCVDLTTAEVRSIKTKQNINWTCSRCPGVGESISELKSLILTLQEEIKTLRCNNETKLKFEEVIQELTDRNRRKSNIMVYGLTEDKESSKDEQKRLDQTKIKEVLNFLEINTDNVQIKPIRLGTENDYFGP</sequence>